<gene>
    <name evidence="1" type="ORF">DSO57_1016663</name>
</gene>
<evidence type="ECO:0000313" key="1">
    <source>
        <dbReference type="EMBL" id="KAJ9073427.1"/>
    </source>
</evidence>
<name>A0ACC2TGN7_9FUNG</name>
<protein>
    <submittedName>
        <fullName evidence="1">Uncharacterized protein</fullName>
    </submittedName>
</protein>
<organism evidence="1 2">
    <name type="scientific">Entomophthora muscae</name>
    <dbReference type="NCBI Taxonomy" id="34485"/>
    <lineage>
        <taxon>Eukaryota</taxon>
        <taxon>Fungi</taxon>
        <taxon>Fungi incertae sedis</taxon>
        <taxon>Zoopagomycota</taxon>
        <taxon>Entomophthoromycotina</taxon>
        <taxon>Entomophthoromycetes</taxon>
        <taxon>Entomophthorales</taxon>
        <taxon>Entomophthoraceae</taxon>
        <taxon>Entomophthora</taxon>
    </lineage>
</organism>
<dbReference type="EMBL" id="QTSX02002908">
    <property type="protein sequence ID" value="KAJ9073427.1"/>
    <property type="molecule type" value="Genomic_DNA"/>
</dbReference>
<proteinExistence type="predicted"/>
<dbReference type="Proteomes" id="UP001165960">
    <property type="component" value="Unassembled WGS sequence"/>
</dbReference>
<sequence>MFSLSSSMCLLAPYKFLPYAQGKVDLHTTGMTNSNDPMLLGRTSYWKANSNFTDYFLNFSAKALTLAKNNCKLSHCGLEMFYHWEGGIPVTEAMSCFENQICTISVRWDGQFWTSQMSKKWIKHPSFQIPHWEATNYIYTKPKGIKFTHSFTGARTKTVYFNRIKILIGARQKPFLYINRAPIYFWLKYTKLFHMHGLFGLSSDQMSDGR</sequence>
<keyword evidence="2" id="KW-1185">Reference proteome</keyword>
<comment type="caution">
    <text evidence="1">The sequence shown here is derived from an EMBL/GenBank/DDBJ whole genome shotgun (WGS) entry which is preliminary data.</text>
</comment>
<reference evidence="1" key="1">
    <citation type="submission" date="2022-04" db="EMBL/GenBank/DDBJ databases">
        <title>Genome of the entomopathogenic fungus Entomophthora muscae.</title>
        <authorList>
            <person name="Elya C."/>
            <person name="Lovett B.R."/>
            <person name="Lee E."/>
            <person name="Macias A.M."/>
            <person name="Hajek A.E."/>
            <person name="De Bivort B.L."/>
            <person name="Kasson M.T."/>
            <person name="De Fine Licht H.H."/>
            <person name="Stajich J.E."/>
        </authorList>
    </citation>
    <scope>NUCLEOTIDE SEQUENCE</scope>
    <source>
        <strain evidence="1">Berkeley</strain>
    </source>
</reference>
<accession>A0ACC2TGN7</accession>
<evidence type="ECO:0000313" key="2">
    <source>
        <dbReference type="Proteomes" id="UP001165960"/>
    </source>
</evidence>